<dbReference type="EMBL" id="JABWAB010000006">
    <property type="protein sequence ID" value="KAF6048788.1"/>
    <property type="molecule type" value="Genomic_DNA"/>
</dbReference>
<comment type="caution">
    <text evidence="2">The sequence shown here is derived from an EMBL/GenBank/DDBJ whole genome shotgun (WGS) entry which is preliminary data.</text>
</comment>
<feature type="region of interest" description="Disordered" evidence="1">
    <location>
        <begin position="85"/>
        <end position="160"/>
    </location>
</feature>
<accession>A0A8X7NKH1</accession>
<dbReference type="Pfam" id="PF12856">
    <property type="entry name" value="ANAPC9"/>
    <property type="match status" value="1"/>
</dbReference>
<dbReference type="OrthoDB" id="4078100at2759"/>
<protein>
    <submittedName>
        <fullName evidence="2">Uncharacterized protein</fullName>
    </submittedName>
</protein>
<feature type="compositionally biased region" description="Polar residues" evidence="1">
    <location>
        <begin position="190"/>
        <end position="215"/>
    </location>
</feature>
<feature type="compositionally biased region" description="Basic and acidic residues" evidence="1">
    <location>
        <begin position="149"/>
        <end position="160"/>
    </location>
</feature>
<name>A0A8X7NKH1_CANPA</name>
<reference evidence="2" key="1">
    <citation type="submission" date="2020-03" db="EMBL/GenBank/DDBJ databases">
        <title>FDA dAtabase for Regulatory Grade micrObial Sequences (FDA-ARGOS): Supporting development and validation of Infectious Disease Dx tests.</title>
        <authorList>
            <person name="Campos J."/>
            <person name="Goldberg B."/>
            <person name="Tallon L."/>
            <person name="Sadzewicz L."/>
            <person name="Vavikolanu K."/>
            <person name="Mehta A."/>
            <person name="Aluvathingal J."/>
            <person name="Nadendla S."/>
            <person name="Nandy P."/>
            <person name="Geyer C."/>
            <person name="Yan Y."/>
            <person name="Sichtig H."/>
        </authorList>
    </citation>
    <scope>NUCLEOTIDE SEQUENCE [LARGE SCALE GENOMIC DNA]</scope>
    <source>
        <strain evidence="2">FDAARGOS_652</strain>
    </source>
</reference>
<evidence type="ECO:0000256" key="1">
    <source>
        <dbReference type="SAM" id="MobiDB-lite"/>
    </source>
</evidence>
<dbReference type="AlphaFoldDB" id="A0A8X7NKH1"/>
<dbReference type="InterPro" id="IPR024274">
    <property type="entry name" value="APC9"/>
</dbReference>
<dbReference type="GO" id="GO:0005680">
    <property type="term" value="C:anaphase-promoting complex"/>
    <property type="evidence" value="ECO:0007669"/>
    <property type="project" value="InterPro"/>
</dbReference>
<feature type="compositionally biased region" description="Low complexity" evidence="1">
    <location>
        <begin position="89"/>
        <end position="99"/>
    </location>
</feature>
<evidence type="ECO:0000313" key="2">
    <source>
        <dbReference type="EMBL" id="KAF6048788.1"/>
    </source>
</evidence>
<feature type="region of interest" description="Disordered" evidence="1">
    <location>
        <begin position="190"/>
        <end position="219"/>
    </location>
</feature>
<feature type="compositionally biased region" description="Low complexity" evidence="1">
    <location>
        <begin position="107"/>
        <end position="121"/>
    </location>
</feature>
<evidence type="ECO:0000313" key="3">
    <source>
        <dbReference type="Proteomes" id="UP000590412"/>
    </source>
</evidence>
<gene>
    <name evidence="2" type="ORF">FOB60_004172</name>
</gene>
<organism evidence="2 3">
    <name type="scientific">Candida parapsilosis</name>
    <name type="common">Yeast</name>
    <dbReference type="NCBI Taxonomy" id="5480"/>
    <lineage>
        <taxon>Eukaryota</taxon>
        <taxon>Fungi</taxon>
        <taxon>Dikarya</taxon>
        <taxon>Ascomycota</taxon>
        <taxon>Saccharomycotina</taxon>
        <taxon>Pichiomycetes</taxon>
        <taxon>Debaryomycetaceae</taxon>
        <taxon>Candida/Lodderomyces clade</taxon>
        <taxon>Candida</taxon>
    </lineage>
</organism>
<feature type="compositionally biased region" description="Basic residues" evidence="1">
    <location>
        <begin position="122"/>
        <end position="137"/>
    </location>
</feature>
<dbReference type="Proteomes" id="UP000590412">
    <property type="component" value="Unassembled WGS sequence"/>
</dbReference>
<sequence length="463" mass="53728">MNTSTKNIAPASITATSTTTSSKYNFLPKFNQQQEQQQQASGNNNQHYNNVNTTQQNQQQQAHHHQSRVFSNDVIDSLANSLSFNRTVSSSSSILSTPSNNIRKYQRQQQQQQQHQQQQHQNNRHNHHHHHHQHHHHYDNTHNHSQPHSKPDTHPQDDNKQIGVEKSVGRISRNGQLIKNKLLNLHQSHKSLQPSTGNNVQQQKTHQATTQSELQHSPRKITHDAEYYTRKVIFGNDTSDSEIDDEENEQVEEDASPIRSIPGYTKGELQLLLKQPTQLNEEDERKLLLEYKRNLMSKQERYFMKSHSLAIRRQVQVSQKKDVLAKMFGDNSMLISEHMTNNTDYSSSDHSFNIHKVLNEDNEEITNLLEEDTWFQASMEEFRTMMDKKKQSYVLTDGSGGEHEFKIAVSDLINKFDSGMEGDDDDAADYEMMIDRNQELYQLGLSHLKAICKQEREESEIQF</sequence>
<proteinExistence type="predicted"/>